<reference evidence="2" key="1">
    <citation type="submission" date="2010-08" db="EMBL/GenBank/DDBJ databases">
        <authorList>
            <consortium name="Caenorhabditis japonica Sequencing Consortium"/>
            <person name="Wilson R.K."/>
        </authorList>
    </citation>
    <scope>NUCLEOTIDE SEQUENCE [LARGE SCALE GENOMIC DNA]</scope>
    <source>
        <strain evidence="2">DF5081</strain>
    </source>
</reference>
<dbReference type="Proteomes" id="UP000005237">
    <property type="component" value="Unassembled WGS sequence"/>
</dbReference>
<dbReference type="EnsemblMetazoa" id="CJA37012.1">
    <property type="protein sequence ID" value="CJA37012.1"/>
    <property type="gene ID" value="WBGene00212859"/>
</dbReference>
<accession>A0A8R1IQQ7</accession>
<name>A0A8R1IQQ7_CAEJA</name>
<evidence type="ECO:0000313" key="2">
    <source>
        <dbReference type="Proteomes" id="UP000005237"/>
    </source>
</evidence>
<sequence>MSIERLLGHIVSIVRDTQTNTQTDLKLSFKKDCKLAPLTSLTILSIIKEFDYLLTLGIDGQLLGISSSASLQIVEIPCVPLFPLSKPN</sequence>
<evidence type="ECO:0000313" key="1">
    <source>
        <dbReference type="EnsemblMetazoa" id="CJA37012.1"/>
    </source>
</evidence>
<keyword evidence="2" id="KW-1185">Reference proteome</keyword>
<organism evidence="1 2">
    <name type="scientific">Caenorhabditis japonica</name>
    <dbReference type="NCBI Taxonomy" id="281687"/>
    <lineage>
        <taxon>Eukaryota</taxon>
        <taxon>Metazoa</taxon>
        <taxon>Ecdysozoa</taxon>
        <taxon>Nematoda</taxon>
        <taxon>Chromadorea</taxon>
        <taxon>Rhabditida</taxon>
        <taxon>Rhabditina</taxon>
        <taxon>Rhabditomorpha</taxon>
        <taxon>Rhabditoidea</taxon>
        <taxon>Rhabditidae</taxon>
        <taxon>Peloderinae</taxon>
        <taxon>Caenorhabditis</taxon>
    </lineage>
</organism>
<dbReference type="AlphaFoldDB" id="A0A8R1IQQ7"/>
<protein>
    <submittedName>
        <fullName evidence="1">Uncharacterized protein</fullName>
    </submittedName>
</protein>
<reference evidence="1" key="2">
    <citation type="submission" date="2022-06" db="UniProtKB">
        <authorList>
            <consortium name="EnsemblMetazoa"/>
        </authorList>
    </citation>
    <scope>IDENTIFICATION</scope>
    <source>
        <strain evidence="1">DF5081</strain>
    </source>
</reference>
<proteinExistence type="predicted"/>